<organism evidence="1">
    <name type="scientific">Burkholderia phage vB_BgluM-SURPRISE13</name>
    <dbReference type="NCBI Taxonomy" id="3159457"/>
    <lineage>
        <taxon>Viruses</taxon>
    </lineage>
</organism>
<sequence>MATMAEITDVAGTAINQAMHHYFVNLATSGDDRNNEAQFVAEVLMQVQGWLLFTEDSLQNIQDLIYKDTLHINLVYTLTALFRTRFILPEQDYQTYIEHLANSFNTKEAADPRQSFMSAEYSDRIPDPAPVANLLKNNRHLVMLATFFVYGDPNVLADAIGK</sequence>
<gene>
    <name evidence="1" type="ORF">SURPRISE13_050</name>
</gene>
<protein>
    <submittedName>
        <fullName evidence="1">Uncharacterized protein</fullName>
    </submittedName>
</protein>
<name>A0AAU7PFN6_9VIRU</name>
<reference evidence="1" key="1">
    <citation type="submission" date="2024-05" db="EMBL/GenBank/DDBJ databases">
        <title>Isolation and characterization of the novel Burkholderia jumbo bacteriophage Surprise13.</title>
        <authorList>
            <person name="Supina B.S.I."/>
            <person name="Dennis J."/>
        </authorList>
    </citation>
    <scope>NUCLEOTIDE SEQUENCE</scope>
</reference>
<evidence type="ECO:0000313" key="1">
    <source>
        <dbReference type="EMBL" id="XBS47683.1"/>
    </source>
</evidence>
<accession>A0AAU7PFN6</accession>
<dbReference type="EMBL" id="PP856017">
    <property type="protein sequence ID" value="XBS47683.1"/>
    <property type="molecule type" value="Genomic_DNA"/>
</dbReference>
<proteinExistence type="predicted"/>